<accession>A0ABP8E711</accession>
<dbReference type="EMBL" id="BAABAV010000001">
    <property type="protein sequence ID" value="GAA4268025.1"/>
    <property type="molecule type" value="Genomic_DNA"/>
</dbReference>
<protein>
    <submittedName>
        <fullName evidence="1">Uncharacterized protein</fullName>
    </submittedName>
</protein>
<name>A0ABP8E711_9FLAO</name>
<evidence type="ECO:0000313" key="1">
    <source>
        <dbReference type="EMBL" id="GAA4268025.1"/>
    </source>
</evidence>
<evidence type="ECO:0000313" key="2">
    <source>
        <dbReference type="Proteomes" id="UP001500027"/>
    </source>
</evidence>
<gene>
    <name evidence="1" type="ORF">GCM10022257_01260</name>
</gene>
<proteinExistence type="predicted"/>
<organism evidence="1 2">
    <name type="scientific">Hyunsoonleella aestuarii</name>
    <dbReference type="NCBI Taxonomy" id="912802"/>
    <lineage>
        <taxon>Bacteria</taxon>
        <taxon>Pseudomonadati</taxon>
        <taxon>Bacteroidota</taxon>
        <taxon>Flavobacteriia</taxon>
        <taxon>Flavobacteriales</taxon>
        <taxon>Flavobacteriaceae</taxon>
    </lineage>
</organism>
<reference evidence="2" key="1">
    <citation type="journal article" date="2019" name="Int. J. Syst. Evol. Microbiol.">
        <title>The Global Catalogue of Microorganisms (GCM) 10K type strain sequencing project: providing services to taxonomists for standard genome sequencing and annotation.</title>
        <authorList>
            <consortium name="The Broad Institute Genomics Platform"/>
            <consortium name="The Broad Institute Genome Sequencing Center for Infectious Disease"/>
            <person name="Wu L."/>
            <person name="Ma J."/>
        </authorList>
    </citation>
    <scope>NUCLEOTIDE SEQUENCE [LARGE SCALE GENOMIC DNA]</scope>
    <source>
        <strain evidence="2">JCM 17452</strain>
    </source>
</reference>
<keyword evidence="2" id="KW-1185">Reference proteome</keyword>
<dbReference type="Proteomes" id="UP001500027">
    <property type="component" value="Unassembled WGS sequence"/>
</dbReference>
<sequence>MHDANKTLINKHVAKKNLFILRHVDLSQIYIFFWSKAKLTSPSLVYNKTKRKIVSVDEFNVEER</sequence>
<comment type="caution">
    <text evidence="1">The sequence shown here is derived from an EMBL/GenBank/DDBJ whole genome shotgun (WGS) entry which is preliminary data.</text>
</comment>